<organism evidence="6 7">
    <name type="scientific">Myceligenerans salitolerans</name>
    <dbReference type="NCBI Taxonomy" id="1230528"/>
    <lineage>
        <taxon>Bacteria</taxon>
        <taxon>Bacillati</taxon>
        <taxon>Actinomycetota</taxon>
        <taxon>Actinomycetes</taxon>
        <taxon>Micrococcales</taxon>
        <taxon>Promicromonosporaceae</taxon>
        <taxon>Myceligenerans</taxon>
    </lineage>
</organism>
<dbReference type="PROSITE" id="PS50977">
    <property type="entry name" value="HTH_TETR_2"/>
    <property type="match status" value="1"/>
</dbReference>
<keyword evidence="1" id="KW-0805">Transcription regulation</keyword>
<dbReference type="Pfam" id="PF00440">
    <property type="entry name" value="TetR_N"/>
    <property type="match status" value="1"/>
</dbReference>
<keyword evidence="2 4" id="KW-0238">DNA-binding</keyword>
<evidence type="ECO:0000259" key="5">
    <source>
        <dbReference type="PROSITE" id="PS50977"/>
    </source>
</evidence>
<accession>A0ABS3I4Q8</accession>
<dbReference type="PANTHER" id="PTHR30055">
    <property type="entry name" value="HTH-TYPE TRANSCRIPTIONAL REGULATOR RUTR"/>
    <property type="match status" value="1"/>
</dbReference>
<name>A0ABS3I4Q8_9MICO</name>
<dbReference type="SUPFAM" id="SSF48498">
    <property type="entry name" value="Tetracyclin repressor-like, C-terminal domain"/>
    <property type="match status" value="1"/>
</dbReference>
<dbReference type="RefSeq" id="WP_207273964.1">
    <property type="nucleotide sequence ID" value="NZ_JAFMPK010000019.1"/>
</dbReference>
<evidence type="ECO:0000256" key="1">
    <source>
        <dbReference type="ARBA" id="ARBA00023015"/>
    </source>
</evidence>
<feature type="domain" description="HTH tetR-type" evidence="5">
    <location>
        <begin position="15"/>
        <end position="75"/>
    </location>
</feature>
<keyword evidence="7" id="KW-1185">Reference proteome</keyword>
<gene>
    <name evidence="6" type="ORF">J0911_02985</name>
</gene>
<dbReference type="InterPro" id="IPR009057">
    <property type="entry name" value="Homeodomain-like_sf"/>
</dbReference>
<feature type="DNA-binding region" description="H-T-H motif" evidence="4">
    <location>
        <begin position="38"/>
        <end position="57"/>
    </location>
</feature>
<evidence type="ECO:0000256" key="2">
    <source>
        <dbReference type="ARBA" id="ARBA00023125"/>
    </source>
</evidence>
<keyword evidence="3" id="KW-0804">Transcription</keyword>
<dbReference type="Proteomes" id="UP000664617">
    <property type="component" value="Unassembled WGS sequence"/>
</dbReference>
<dbReference type="InterPro" id="IPR050109">
    <property type="entry name" value="HTH-type_TetR-like_transc_reg"/>
</dbReference>
<evidence type="ECO:0000256" key="3">
    <source>
        <dbReference type="ARBA" id="ARBA00023163"/>
    </source>
</evidence>
<dbReference type="PANTHER" id="PTHR30055:SF148">
    <property type="entry name" value="TETR-FAMILY TRANSCRIPTIONAL REGULATOR"/>
    <property type="match status" value="1"/>
</dbReference>
<proteinExistence type="predicted"/>
<dbReference type="InterPro" id="IPR001647">
    <property type="entry name" value="HTH_TetR"/>
</dbReference>
<evidence type="ECO:0000313" key="7">
    <source>
        <dbReference type="Proteomes" id="UP000664617"/>
    </source>
</evidence>
<protein>
    <submittedName>
        <fullName evidence="6">TetR/AcrR family transcriptional regulator</fullName>
    </submittedName>
</protein>
<dbReference type="InterPro" id="IPR036271">
    <property type="entry name" value="Tet_transcr_reg_TetR-rel_C_sf"/>
</dbReference>
<dbReference type="Gene3D" id="1.10.357.10">
    <property type="entry name" value="Tetracycline Repressor, domain 2"/>
    <property type="match status" value="1"/>
</dbReference>
<sequence length="214" mass="23521">MDVRKGAGAGRPRDPGIDTAVLTAAGRQLDDRGFQALSFESVARTAHTTRAAIYRRWPTRTHLALAVVAWRLDVPPAPDTGCTLCDLAEGMKVFLSAFRTLRPDVLNAIHVACANDEELRAEYRRIVDEPPRAVVTGLLQRAQRRGDLREDVDIGSLLDILNAVIHHRAVVGATHLSNDEAEALIEILMRGAASDYERLVAHSRTIDIQHSLPL</sequence>
<dbReference type="Gene3D" id="1.10.10.60">
    <property type="entry name" value="Homeodomain-like"/>
    <property type="match status" value="1"/>
</dbReference>
<dbReference type="SUPFAM" id="SSF46689">
    <property type="entry name" value="Homeodomain-like"/>
    <property type="match status" value="1"/>
</dbReference>
<evidence type="ECO:0000313" key="6">
    <source>
        <dbReference type="EMBL" id="MBO0607990.1"/>
    </source>
</evidence>
<dbReference type="InterPro" id="IPR011075">
    <property type="entry name" value="TetR_C"/>
</dbReference>
<evidence type="ECO:0000256" key="4">
    <source>
        <dbReference type="PROSITE-ProRule" id="PRU00335"/>
    </source>
</evidence>
<comment type="caution">
    <text evidence="6">The sequence shown here is derived from an EMBL/GenBank/DDBJ whole genome shotgun (WGS) entry which is preliminary data.</text>
</comment>
<dbReference type="EMBL" id="JAFMPK010000019">
    <property type="protein sequence ID" value="MBO0607990.1"/>
    <property type="molecule type" value="Genomic_DNA"/>
</dbReference>
<reference evidence="7" key="1">
    <citation type="submission" date="2023-07" db="EMBL/GenBank/DDBJ databases">
        <title>Myceligenerans salitolerans sp. nov., a halotolerant actinomycete isolated from a salt lake in Xinjiang, China.</title>
        <authorList>
            <person name="Guan T."/>
        </authorList>
    </citation>
    <scope>NUCLEOTIDE SEQUENCE [LARGE SCALE GENOMIC DNA]</scope>
    <source>
        <strain evidence="7">XHU 5031</strain>
    </source>
</reference>
<dbReference type="Pfam" id="PF16859">
    <property type="entry name" value="TetR_C_11"/>
    <property type="match status" value="1"/>
</dbReference>